<dbReference type="PANTHER" id="PTHR33121">
    <property type="entry name" value="CYCLIC DI-GMP PHOSPHODIESTERASE PDEF"/>
    <property type="match status" value="1"/>
</dbReference>
<accession>A0A2S8SXM9</accession>
<dbReference type="PROSITE" id="PS50883">
    <property type="entry name" value="EAL"/>
    <property type="match status" value="1"/>
</dbReference>
<gene>
    <name evidence="2" type="ORF">B1R32_101260</name>
</gene>
<evidence type="ECO:0000313" key="2">
    <source>
        <dbReference type="EMBL" id="PQV65518.1"/>
    </source>
</evidence>
<protein>
    <submittedName>
        <fullName evidence="2">EAL domain, c-di-GMP-specific phosphodiesterase class I (Or its enzymatically inactive variant)</fullName>
    </submittedName>
</protein>
<name>A0A2S8SXM9_9BACT</name>
<dbReference type="InterPro" id="IPR035919">
    <property type="entry name" value="EAL_sf"/>
</dbReference>
<proteinExistence type="predicted"/>
<keyword evidence="3" id="KW-1185">Reference proteome</keyword>
<dbReference type="InterPro" id="IPR050706">
    <property type="entry name" value="Cyclic-di-GMP_PDE-like"/>
</dbReference>
<dbReference type="Gene3D" id="3.20.20.450">
    <property type="entry name" value="EAL domain"/>
    <property type="match status" value="1"/>
</dbReference>
<organism evidence="2 3">
    <name type="scientific">Abditibacterium utsteinense</name>
    <dbReference type="NCBI Taxonomy" id="1960156"/>
    <lineage>
        <taxon>Bacteria</taxon>
        <taxon>Pseudomonadati</taxon>
        <taxon>Abditibacteriota</taxon>
        <taxon>Abditibacteriia</taxon>
        <taxon>Abditibacteriales</taxon>
        <taxon>Abditibacteriaceae</taxon>
        <taxon>Abditibacterium</taxon>
    </lineage>
</organism>
<dbReference type="FunCoup" id="A0A2S8SXM9">
    <property type="interactions" value="13"/>
</dbReference>
<dbReference type="GO" id="GO:0071111">
    <property type="term" value="F:cyclic-guanylate-specific phosphodiesterase activity"/>
    <property type="evidence" value="ECO:0007669"/>
    <property type="project" value="InterPro"/>
</dbReference>
<evidence type="ECO:0000313" key="3">
    <source>
        <dbReference type="Proteomes" id="UP000237684"/>
    </source>
</evidence>
<dbReference type="RefSeq" id="WP_157947479.1">
    <property type="nucleotide sequence ID" value="NZ_NIGF01000001.1"/>
</dbReference>
<dbReference type="Pfam" id="PF00563">
    <property type="entry name" value="EAL"/>
    <property type="match status" value="1"/>
</dbReference>
<dbReference type="OrthoDB" id="7057390at2"/>
<dbReference type="SUPFAM" id="SSF141868">
    <property type="entry name" value="EAL domain-like"/>
    <property type="match status" value="1"/>
</dbReference>
<dbReference type="InterPro" id="IPR001633">
    <property type="entry name" value="EAL_dom"/>
</dbReference>
<reference evidence="2 3" key="1">
    <citation type="journal article" date="2018" name="Syst. Appl. Microbiol.">
        <title>Abditibacterium utsteinense sp. nov., the first cultivated member of candidate phylum FBP, isolated from ice-free Antarctic soil samples.</title>
        <authorList>
            <person name="Tahon G."/>
            <person name="Tytgat B."/>
            <person name="Lebbe L."/>
            <person name="Carlier A."/>
            <person name="Willems A."/>
        </authorList>
    </citation>
    <scope>NUCLEOTIDE SEQUENCE [LARGE SCALE GENOMIC DNA]</scope>
    <source>
        <strain evidence="2 3">LMG 29911</strain>
    </source>
</reference>
<dbReference type="AlphaFoldDB" id="A0A2S8SXM9"/>
<dbReference type="PANTHER" id="PTHR33121:SF76">
    <property type="entry name" value="SIGNALING PROTEIN"/>
    <property type="match status" value="1"/>
</dbReference>
<dbReference type="CDD" id="cd01948">
    <property type="entry name" value="EAL"/>
    <property type="match status" value="1"/>
</dbReference>
<sequence length="372" mass="41084">MKMPRETPNPNRSEAISAPIAGPGTLYLRFSERYSAQLRLENALRAAPFHFLWEDDVLTIAAPETDVSQLVELLRQTLFSGEQAAIKTIWERQGEPLSLRDCFNVESLRSFLARAQSGWFLKMMREKSFETHFQPIISVGEPERVLAYEGLLRGKVAGKIVAPTLLFDVARGLNLSAQLDDAARFCAIESAAKHGLKAKIFLNISPATLGDGRETLYSTVEATEKAGLLREQIVFEIIESECIEDVAQLQSALNGLRKSGFRVALDDLGAGYASLQLLGQLRPDYVKLDRELVAGVECDPFKALIAQKILETARALGITTVAEGVESRAQWQWLRDHGGDFAQGFYFARPSSPPPVVSNRGSFYLAHPAFAA</sequence>
<dbReference type="SMART" id="SM00052">
    <property type="entry name" value="EAL"/>
    <property type="match status" value="1"/>
</dbReference>
<dbReference type="Proteomes" id="UP000237684">
    <property type="component" value="Unassembled WGS sequence"/>
</dbReference>
<dbReference type="InParanoid" id="A0A2S8SXM9"/>
<comment type="caution">
    <text evidence="2">The sequence shown here is derived from an EMBL/GenBank/DDBJ whole genome shotgun (WGS) entry which is preliminary data.</text>
</comment>
<dbReference type="EMBL" id="NIGF01000001">
    <property type="protein sequence ID" value="PQV65518.1"/>
    <property type="molecule type" value="Genomic_DNA"/>
</dbReference>
<feature type="domain" description="EAL" evidence="1">
    <location>
        <begin position="113"/>
        <end position="364"/>
    </location>
</feature>
<evidence type="ECO:0000259" key="1">
    <source>
        <dbReference type="PROSITE" id="PS50883"/>
    </source>
</evidence>